<dbReference type="GO" id="GO:0043709">
    <property type="term" value="P:cell adhesion involved in single-species biofilm formation"/>
    <property type="evidence" value="ECO:0007669"/>
    <property type="project" value="TreeGrafter"/>
</dbReference>
<keyword evidence="4" id="KW-0812">Transmembrane</keyword>
<dbReference type="Gene3D" id="3.30.70.270">
    <property type="match status" value="1"/>
</dbReference>
<evidence type="ECO:0000313" key="7">
    <source>
        <dbReference type="Proteomes" id="UP000094165"/>
    </source>
</evidence>
<dbReference type="PANTHER" id="PTHR45138:SF9">
    <property type="entry name" value="DIGUANYLATE CYCLASE DGCM-RELATED"/>
    <property type="match status" value="1"/>
</dbReference>
<dbReference type="PANTHER" id="PTHR45138">
    <property type="entry name" value="REGULATORY COMPONENTS OF SENSORY TRANSDUCTION SYSTEM"/>
    <property type="match status" value="1"/>
</dbReference>
<feature type="transmembrane region" description="Helical" evidence="4">
    <location>
        <begin position="39"/>
        <end position="56"/>
    </location>
</feature>
<feature type="transmembrane region" description="Helical" evidence="4">
    <location>
        <begin position="218"/>
        <end position="238"/>
    </location>
</feature>
<name>A0A1E5CLW6_9VIBR</name>
<reference evidence="6 7" key="1">
    <citation type="journal article" date="2012" name="Science">
        <title>Ecological populations of bacteria act as socially cohesive units of antibiotic production and resistance.</title>
        <authorList>
            <person name="Cordero O.X."/>
            <person name="Wildschutte H."/>
            <person name="Kirkup B."/>
            <person name="Proehl S."/>
            <person name="Ngo L."/>
            <person name="Hussain F."/>
            <person name="Le Roux F."/>
            <person name="Mincer T."/>
            <person name="Polz M.F."/>
        </authorList>
    </citation>
    <scope>NUCLEOTIDE SEQUENCE [LARGE SCALE GENOMIC DNA]</scope>
    <source>
        <strain evidence="6 7">FF-238</strain>
    </source>
</reference>
<dbReference type="CDD" id="cd01949">
    <property type="entry name" value="GGDEF"/>
    <property type="match status" value="1"/>
</dbReference>
<dbReference type="SMART" id="SM00267">
    <property type="entry name" value="GGDEF"/>
    <property type="match status" value="1"/>
</dbReference>
<evidence type="ECO:0000256" key="4">
    <source>
        <dbReference type="SAM" id="Phobius"/>
    </source>
</evidence>
<evidence type="ECO:0000313" key="6">
    <source>
        <dbReference type="EMBL" id="OEE70426.1"/>
    </source>
</evidence>
<sequence>MTSFVSTSIFRFLFPWLLLFMLLIGMNNVILVTSANQGFAGNLPYILFAIAIVLCHTFKQGRMAMVSIAMLIAYSVIQLRLQSSLSTGTTLIELSLLTVLLPVACLFVHAFQDSGVNSKGVAIFTSTLFLFIVWAQLTLNHFNDGGFDNLSESLLFSLPEYSKLPVILILYCIAISGATSMMVLINNRSIDVVVYSAILLSSTTFIFFDVQYISSTMFSLSGILVIVYVISASHEMAFNDRLTNIPGRQAFDLDTRLLGRKFTMAMLDIDHFKKFNDTYGHDTGDDVLKLVASRLALTGGNAKVYRYGGEEFTLVFKGKTKKQALPYLEELRADIEEYEMVIRNNDGRPTSDDLGVQKRGSGSNKTKTVTVTVSIGVSDSSVTRKHEEVLKFADQALYKAKKKGRNRVCV</sequence>
<protein>
    <recommendedName>
        <fullName evidence="1">diguanylate cyclase</fullName>
        <ecNumber evidence="1">2.7.7.65</ecNumber>
    </recommendedName>
</protein>
<feature type="transmembrane region" description="Helical" evidence="4">
    <location>
        <begin position="120"/>
        <end position="139"/>
    </location>
</feature>
<dbReference type="PROSITE" id="PS50887">
    <property type="entry name" value="GGDEF"/>
    <property type="match status" value="1"/>
</dbReference>
<keyword evidence="7" id="KW-1185">Reference proteome</keyword>
<feature type="transmembrane region" description="Helical" evidence="4">
    <location>
        <begin position="63"/>
        <end position="81"/>
    </location>
</feature>
<feature type="transmembrane region" description="Helical" evidence="4">
    <location>
        <begin position="192"/>
        <end position="212"/>
    </location>
</feature>
<dbReference type="Pfam" id="PF00990">
    <property type="entry name" value="GGDEF"/>
    <property type="match status" value="2"/>
</dbReference>
<gene>
    <name evidence="6" type="ORF">A130_08980</name>
</gene>
<proteinExistence type="predicted"/>
<dbReference type="EMBL" id="AJYW02000310">
    <property type="protein sequence ID" value="OEE70426.1"/>
    <property type="molecule type" value="Genomic_DNA"/>
</dbReference>
<dbReference type="InterPro" id="IPR000160">
    <property type="entry name" value="GGDEF_dom"/>
</dbReference>
<dbReference type="GO" id="GO:0052621">
    <property type="term" value="F:diguanylate cyclase activity"/>
    <property type="evidence" value="ECO:0007669"/>
    <property type="project" value="UniProtKB-EC"/>
</dbReference>
<comment type="caution">
    <text evidence="6">The sequence shown here is derived from an EMBL/GenBank/DDBJ whole genome shotgun (WGS) entry which is preliminary data.</text>
</comment>
<dbReference type="EC" id="2.7.7.65" evidence="1"/>
<organism evidence="6 7">
    <name type="scientific">Vibrio genomosp. F6 str. FF-238</name>
    <dbReference type="NCBI Taxonomy" id="1191298"/>
    <lineage>
        <taxon>Bacteria</taxon>
        <taxon>Pseudomonadati</taxon>
        <taxon>Pseudomonadota</taxon>
        <taxon>Gammaproteobacteria</taxon>
        <taxon>Vibrionales</taxon>
        <taxon>Vibrionaceae</taxon>
        <taxon>Vibrio</taxon>
    </lineage>
</organism>
<feature type="transmembrane region" description="Helical" evidence="4">
    <location>
        <begin position="87"/>
        <end position="108"/>
    </location>
</feature>
<accession>A0A1E5CLW6</accession>
<feature type="transmembrane region" description="Helical" evidence="4">
    <location>
        <begin position="164"/>
        <end position="185"/>
    </location>
</feature>
<dbReference type="SUPFAM" id="SSF55073">
    <property type="entry name" value="Nucleotide cyclase"/>
    <property type="match status" value="1"/>
</dbReference>
<keyword evidence="4" id="KW-0472">Membrane</keyword>
<evidence type="ECO:0000259" key="5">
    <source>
        <dbReference type="PROSITE" id="PS50887"/>
    </source>
</evidence>
<dbReference type="GO" id="GO:1902201">
    <property type="term" value="P:negative regulation of bacterial-type flagellum-dependent cell motility"/>
    <property type="evidence" value="ECO:0007669"/>
    <property type="project" value="TreeGrafter"/>
</dbReference>
<dbReference type="NCBIfam" id="TIGR00254">
    <property type="entry name" value="GGDEF"/>
    <property type="match status" value="1"/>
</dbReference>
<evidence type="ECO:0000256" key="3">
    <source>
        <dbReference type="SAM" id="MobiDB-lite"/>
    </source>
</evidence>
<feature type="transmembrane region" description="Helical" evidence="4">
    <location>
        <begin position="12"/>
        <end position="33"/>
    </location>
</feature>
<comment type="catalytic activity">
    <reaction evidence="2">
        <text>2 GTP = 3',3'-c-di-GMP + 2 diphosphate</text>
        <dbReference type="Rhea" id="RHEA:24898"/>
        <dbReference type="ChEBI" id="CHEBI:33019"/>
        <dbReference type="ChEBI" id="CHEBI:37565"/>
        <dbReference type="ChEBI" id="CHEBI:58805"/>
        <dbReference type="EC" id="2.7.7.65"/>
    </reaction>
</comment>
<feature type="domain" description="GGDEF" evidence="5">
    <location>
        <begin position="260"/>
        <end position="410"/>
    </location>
</feature>
<evidence type="ECO:0000256" key="1">
    <source>
        <dbReference type="ARBA" id="ARBA00012528"/>
    </source>
</evidence>
<dbReference type="Proteomes" id="UP000094165">
    <property type="component" value="Unassembled WGS sequence"/>
</dbReference>
<evidence type="ECO:0000256" key="2">
    <source>
        <dbReference type="ARBA" id="ARBA00034247"/>
    </source>
</evidence>
<feature type="region of interest" description="Disordered" evidence="3">
    <location>
        <begin position="346"/>
        <end position="365"/>
    </location>
</feature>
<keyword evidence="4" id="KW-1133">Transmembrane helix</keyword>
<dbReference type="InterPro" id="IPR050469">
    <property type="entry name" value="Diguanylate_Cyclase"/>
</dbReference>
<dbReference type="InterPro" id="IPR043128">
    <property type="entry name" value="Rev_trsase/Diguanyl_cyclase"/>
</dbReference>
<dbReference type="AlphaFoldDB" id="A0A1E5CLW6"/>
<dbReference type="InterPro" id="IPR029787">
    <property type="entry name" value="Nucleotide_cyclase"/>
</dbReference>
<dbReference type="GO" id="GO:0005886">
    <property type="term" value="C:plasma membrane"/>
    <property type="evidence" value="ECO:0007669"/>
    <property type="project" value="TreeGrafter"/>
</dbReference>